<gene>
    <name evidence="2" type="ORF">GGQ80_001605</name>
</gene>
<organism evidence="2 3">
    <name type="scientific">Sphingomonas jinjuensis</name>
    <dbReference type="NCBI Taxonomy" id="535907"/>
    <lineage>
        <taxon>Bacteria</taxon>
        <taxon>Pseudomonadati</taxon>
        <taxon>Pseudomonadota</taxon>
        <taxon>Alphaproteobacteria</taxon>
        <taxon>Sphingomonadales</taxon>
        <taxon>Sphingomonadaceae</taxon>
        <taxon>Sphingomonas</taxon>
    </lineage>
</organism>
<dbReference type="InterPro" id="IPR011105">
    <property type="entry name" value="Cell_wall_hydrolase_SleB"/>
</dbReference>
<proteinExistence type="predicted"/>
<keyword evidence="3" id="KW-1185">Reference proteome</keyword>
<dbReference type="Gene3D" id="1.10.10.2520">
    <property type="entry name" value="Cell wall hydrolase SleB, domain 1"/>
    <property type="match status" value="1"/>
</dbReference>
<dbReference type="EMBL" id="JACIEV010000004">
    <property type="protein sequence ID" value="MBB4153699.1"/>
    <property type="molecule type" value="Genomic_DNA"/>
</dbReference>
<reference evidence="2 3" key="1">
    <citation type="submission" date="2020-08" db="EMBL/GenBank/DDBJ databases">
        <title>Genomic Encyclopedia of Type Strains, Phase IV (KMG-IV): sequencing the most valuable type-strain genomes for metagenomic binning, comparative biology and taxonomic classification.</title>
        <authorList>
            <person name="Goeker M."/>
        </authorList>
    </citation>
    <scope>NUCLEOTIDE SEQUENCE [LARGE SCALE GENOMIC DNA]</scope>
    <source>
        <strain evidence="2 3">YC6723</strain>
    </source>
</reference>
<accession>A0A840F7J9</accession>
<dbReference type="Pfam" id="PF07486">
    <property type="entry name" value="Hydrolase_2"/>
    <property type="match status" value="1"/>
</dbReference>
<sequence>MNLRLPVGLAALVAATSCIPHEAERPSVARADPTVVEAKAFVDRLAFGAPSTAPIPGITPPHGGDAPVEPASITAAPSFVAASRSADDAARAADCLTTAVYYEARSEPRDGQRAVAQVVLNRVRDRAFPASICGVVFQGSERRTGCQFSFTCDGSMLRGRRDEAAWQRAREVAEAALAGDVYAPIGSATFFHTTAISPWWAPSLSRIGTVGAHIFYRWQNAIERSLSFRQSYGGYEPVATPRATDLIADAGEPPAATTLDAAGWRVADVAGVTVHRTDPAADIQAAATAAVAPAESAETKPTGRTIRAEVAGVRIHRNIEVMVADES</sequence>
<dbReference type="GO" id="GO:0016787">
    <property type="term" value="F:hydrolase activity"/>
    <property type="evidence" value="ECO:0007669"/>
    <property type="project" value="InterPro"/>
</dbReference>
<dbReference type="RefSeq" id="WP_183983540.1">
    <property type="nucleotide sequence ID" value="NZ_JACIEV010000004.1"/>
</dbReference>
<evidence type="ECO:0000313" key="3">
    <source>
        <dbReference type="Proteomes" id="UP000529795"/>
    </source>
</evidence>
<evidence type="ECO:0000259" key="1">
    <source>
        <dbReference type="Pfam" id="PF07486"/>
    </source>
</evidence>
<name>A0A840F7J9_9SPHN</name>
<comment type="caution">
    <text evidence="2">The sequence shown here is derived from an EMBL/GenBank/DDBJ whole genome shotgun (WGS) entry which is preliminary data.</text>
</comment>
<dbReference type="InterPro" id="IPR042047">
    <property type="entry name" value="SleB_dom1"/>
</dbReference>
<evidence type="ECO:0000313" key="2">
    <source>
        <dbReference type="EMBL" id="MBB4153699.1"/>
    </source>
</evidence>
<dbReference type="Proteomes" id="UP000529795">
    <property type="component" value="Unassembled WGS sequence"/>
</dbReference>
<dbReference type="AlphaFoldDB" id="A0A840F7J9"/>
<dbReference type="PROSITE" id="PS51257">
    <property type="entry name" value="PROKAR_LIPOPROTEIN"/>
    <property type="match status" value="1"/>
</dbReference>
<feature type="domain" description="Cell wall hydrolase SleB" evidence="1">
    <location>
        <begin position="106"/>
        <end position="216"/>
    </location>
</feature>
<protein>
    <recommendedName>
        <fullName evidence="1">Cell wall hydrolase SleB domain-containing protein</fullName>
    </recommendedName>
</protein>